<dbReference type="EMBL" id="JANVFU010000004">
    <property type="protein sequence ID" value="KAJ3746656.1"/>
    <property type="molecule type" value="Genomic_DNA"/>
</dbReference>
<protein>
    <submittedName>
        <fullName evidence="3">Uncharacterized protein</fullName>
    </submittedName>
</protein>
<keyword evidence="4" id="KW-1185">Reference proteome</keyword>
<comment type="caution">
    <text evidence="3">The sequence shown here is derived from an EMBL/GenBank/DDBJ whole genome shotgun (WGS) entry which is preliminary data.</text>
</comment>
<sequence>MHLRSNTFFSALFMSLLFIASTFAIPISRDSNSVSNPSAKLVDREVVPQSVDAQADASPTSKQSTQSPTQPVEAQVTIYASPLPEKDEAALKAGIENMLSSKPIIFVKFFEISQPKADISTLKNAKKIPVTVINYDPSHKRWSSETPQYQFKFILTGKPAGPDSAAFNSQDSGWGLMGKIERASLSNGGKQPTGTFWRQNRTLFGRFTMTLAMLKKGRVNYETGGRTLRDVGRLNCWQSSRSLVMLRTVSWPDVRATSCRKRAEGRGVDRG</sequence>
<feature type="compositionally biased region" description="Low complexity" evidence="1">
    <location>
        <begin position="58"/>
        <end position="71"/>
    </location>
</feature>
<evidence type="ECO:0000313" key="3">
    <source>
        <dbReference type="EMBL" id="KAJ3746656.1"/>
    </source>
</evidence>
<organism evidence="3 4">
    <name type="scientific">Lentinula detonsa</name>
    <dbReference type="NCBI Taxonomy" id="2804962"/>
    <lineage>
        <taxon>Eukaryota</taxon>
        <taxon>Fungi</taxon>
        <taxon>Dikarya</taxon>
        <taxon>Basidiomycota</taxon>
        <taxon>Agaricomycotina</taxon>
        <taxon>Agaricomycetes</taxon>
        <taxon>Agaricomycetidae</taxon>
        <taxon>Agaricales</taxon>
        <taxon>Marasmiineae</taxon>
        <taxon>Omphalotaceae</taxon>
        <taxon>Lentinula</taxon>
    </lineage>
</organism>
<gene>
    <name evidence="3" type="ORF">DFH05DRAFT_970286</name>
</gene>
<reference evidence="3 4" key="1">
    <citation type="journal article" date="2023" name="Proc. Natl. Acad. Sci. U.S.A.">
        <title>A global phylogenomic analysis of the shiitake genus Lentinula.</title>
        <authorList>
            <person name="Sierra-Patev S."/>
            <person name="Min B."/>
            <person name="Naranjo-Ortiz M."/>
            <person name="Looney B."/>
            <person name="Konkel Z."/>
            <person name="Slot J.C."/>
            <person name="Sakamoto Y."/>
            <person name="Steenwyk J.L."/>
            <person name="Rokas A."/>
            <person name="Carro J."/>
            <person name="Camarero S."/>
            <person name="Ferreira P."/>
            <person name="Molpeceres G."/>
            <person name="Ruiz-Duenas F.J."/>
            <person name="Serrano A."/>
            <person name="Henrissat B."/>
            <person name="Drula E."/>
            <person name="Hughes K.W."/>
            <person name="Mata J.L."/>
            <person name="Ishikawa N.K."/>
            <person name="Vargas-Isla R."/>
            <person name="Ushijima S."/>
            <person name="Smith C.A."/>
            <person name="Donoghue J."/>
            <person name="Ahrendt S."/>
            <person name="Andreopoulos W."/>
            <person name="He G."/>
            <person name="LaButti K."/>
            <person name="Lipzen A."/>
            <person name="Ng V."/>
            <person name="Riley R."/>
            <person name="Sandor L."/>
            <person name="Barry K."/>
            <person name="Martinez A.T."/>
            <person name="Xiao Y."/>
            <person name="Gibbons J.G."/>
            <person name="Terashima K."/>
            <person name="Grigoriev I.V."/>
            <person name="Hibbett D."/>
        </authorList>
    </citation>
    <scope>NUCLEOTIDE SEQUENCE [LARGE SCALE GENOMIC DNA]</scope>
    <source>
        <strain evidence="3 4">TFB7810</strain>
    </source>
</reference>
<keyword evidence="2" id="KW-0732">Signal</keyword>
<feature type="region of interest" description="Disordered" evidence="1">
    <location>
        <begin position="51"/>
        <end position="72"/>
    </location>
</feature>
<feature type="chain" id="PRO_5040805426" evidence="2">
    <location>
        <begin position="25"/>
        <end position="271"/>
    </location>
</feature>
<name>A0A9W8P4E4_9AGAR</name>
<accession>A0A9W8P4E4</accession>
<feature type="signal peptide" evidence="2">
    <location>
        <begin position="1"/>
        <end position="24"/>
    </location>
</feature>
<dbReference type="Proteomes" id="UP001142393">
    <property type="component" value="Unassembled WGS sequence"/>
</dbReference>
<evidence type="ECO:0000313" key="4">
    <source>
        <dbReference type="Proteomes" id="UP001142393"/>
    </source>
</evidence>
<proteinExistence type="predicted"/>
<evidence type="ECO:0000256" key="2">
    <source>
        <dbReference type="SAM" id="SignalP"/>
    </source>
</evidence>
<dbReference type="AlphaFoldDB" id="A0A9W8P4E4"/>
<evidence type="ECO:0000256" key="1">
    <source>
        <dbReference type="SAM" id="MobiDB-lite"/>
    </source>
</evidence>